<name>A0AB35XGU3_9ENTR</name>
<proteinExistence type="predicted"/>
<dbReference type="Gene3D" id="3.40.50.1010">
    <property type="entry name" value="5'-nuclease"/>
    <property type="match status" value="1"/>
</dbReference>
<dbReference type="InterPro" id="IPR002421">
    <property type="entry name" value="5-3_exonuclease"/>
</dbReference>
<evidence type="ECO:0000313" key="5">
    <source>
        <dbReference type="Proteomes" id="UP001331691"/>
    </source>
</evidence>
<dbReference type="SUPFAM" id="SSF88723">
    <property type="entry name" value="PIN domain-like"/>
    <property type="match status" value="1"/>
</dbReference>
<gene>
    <name evidence="4" type="ORF">V4836_26035</name>
</gene>
<dbReference type="AlphaFoldDB" id="A0AB35XGU3"/>
<dbReference type="PANTHER" id="PTHR42646">
    <property type="entry name" value="FLAP ENDONUCLEASE XNI"/>
    <property type="match status" value="1"/>
</dbReference>
<accession>A0AB35XGU3</accession>
<dbReference type="PANTHER" id="PTHR42646:SF2">
    <property type="entry name" value="5'-3' EXONUCLEASE FAMILY PROTEIN"/>
    <property type="match status" value="1"/>
</dbReference>
<dbReference type="InterPro" id="IPR029060">
    <property type="entry name" value="PIN-like_dom_sf"/>
</dbReference>
<sequence>MNYLFVDGNSLGYYHQQQKEKLHNGEMEVQAIFGFVKNVRRYASILRARPIVFWDGFSDRRRSFYPEYKANRDDNPEMLKMKEGFSKQKPYIVNMMKVLGVNQFTAKDGEADDLAGMFVEKLVDSPAVEHIYLLTGDQDWLQLVSEKVTWVTVRADAQHKQINFEQFSELTGYATPRGFLEGKALQGDKSDNIAAVGGIGDGGAKEIIAEYGSVVTMVRGIMDGSIVIDKGRHKTAFNNLAKNAFNEKTKCRMLEAFKRNMSLMNLIKTQFPPTVIEPVKAERNQKAFEQMCLELNFRSFLEDMDVFTLPFERYCA</sequence>
<dbReference type="InterPro" id="IPR038969">
    <property type="entry name" value="FEN"/>
</dbReference>
<keyword evidence="2" id="KW-0378">Hydrolase</keyword>
<dbReference type="RefSeq" id="WP_250128420.1">
    <property type="nucleotide sequence ID" value="NZ_JAZKKV010000004.1"/>
</dbReference>
<protein>
    <submittedName>
        <fullName evidence="4">5'-3' exonuclease H3TH domain-containing protein</fullName>
    </submittedName>
</protein>
<dbReference type="CDD" id="cd09860">
    <property type="entry name" value="PIN_T4-like"/>
    <property type="match status" value="1"/>
</dbReference>
<feature type="domain" description="5'-3' exonuclease" evidence="3">
    <location>
        <begin position="2"/>
        <end position="283"/>
    </location>
</feature>
<dbReference type="Gene3D" id="1.10.150.20">
    <property type="entry name" value="5' to 3' exonuclease, C-terminal subdomain"/>
    <property type="match status" value="1"/>
</dbReference>
<evidence type="ECO:0000313" key="4">
    <source>
        <dbReference type="EMBL" id="MEE9657516.1"/>
    </source>
</evidence>
<dbReference type="Proteomes" id="UP001331691">
    <property type="component" value="Unassembled WGS sequence"/>
</dbReference>
<keyword evidence="5" id="KW-1185">Reference proteome</keyword>
<dbReference type="SUPFAM" id="SSF47807">
    <property type="entry name" value="5' to 3' exonuclease, C-terminal subdomain"/>
    <property type="match status" value="1"/>
</dbReference>
<dbReference type="CDD" id="cd09899">
    <property type="entry name" value="H3TH_T4-like"/>
    <property type="match status" value="1"/>
</dbReference>
<dbReference type="SMART" id="SM00279">
    <property type="entry name" value="HhH2"/>
    <property type="match status" value="1"/>
</dbReference>
<evidence type="ECO:0000256" key="1">
    <source>
        <dbReference type="ARBA" id="ARBA00022722"/>
    </source>
</evidence>
<dbReference type="GO" id="GO:0017108">
    <property type="term" value="F:5'-flap endonuclease activity"/>
    <property type="evidence" value="ECO:0007669"/>
    <property type="project" value="InterPro"/>
</dbReference>
<dbReference type="GO" id="GO:0008409">
    <property type="term" value="F:5'-3' exonuclease activity"/>
    <property type="evidence" value="ECO:0007669"/>
    <property type="project" value="InterPro"/>
</dbReference>
<dbReference type="GO" id="GO:0033567">
    <property type="term" value="P:DNA replication, Okazaki fragment processing"/>
    <property type="evidence" value="ECO:0007669"/>
    <property type="project" value="InterPro"/>
</dbReference>
<dbReference type="Pfam" id="PF02739">
    <property type="entry name" value="5_3_exonuc_N"/>
    <property type="match status" value="1"/>
</dbReference>
<comment type="caution">
    <text evidence="4">The sequence shown here is derived from an EMBL/GenBank/DDBJ whole genome shotgun (WGS) entry which is preliminary data.</text>
</comment>
<dbReference type="GO" id="GO:0003677">
    <property type="term" value="F:DNA binding"/>
    <property type="evidence" value="ECO:0007669"/>
    <property type="project" value="InterPro"/>
</dbReference>
<organism evidence="4 5">
    <name type="scientific">Kluyvera ascorbata</name>
    <dbReference type="NCBI Taxonomy" id="51288"/>
    <lineage>
        <taxon>Bacteria</taxon>
        <taxon>Pseudomonadati</taxon>
        <taxon>Pseudomonadota</taxon>
        <taxon>Gammaproteobacteria</taxon>
        <taxon>Enterobacterales</taxon>
        <taxon>Enterobacteriaceae</taxon>
        <taxon>Kluyvera</taxon>
    </lineage>
</organism>
<dbReference type="InterPro" id="IPR020046">
    <property type="entry name" value="5-3_exonucl_a-hlix_arch_N"/>
</dbReference>
<keyword evidence="1" id="KW-0540">Nuclease</keyword>
<evidence type="ECO:0000256" key="2">
    <source>
        <dbReference type="ARBA" id="ARBA00022801"/>
    </source>
</evidence>
<keyword evidence="4" id="KW-0269">Exonuclease</keyword>
<evidence type="ECO:0000259" key="3">
    <source>
        <dbReference type="SMART" id="SM00475"/>
    </source>
</evidence>
<dbReference type="InterPro" id="IPR036279">
    <property type="entry name" value="5-3_exonuclease_C_sf"/>
</dbReference>
<dbReference type="InterPro" id="IPR008918">
    <property type="entry name" value="HhH2"/>
</dbReference>
<dbReference type="SMART" id="SM00475">
    <property type="entry name" value="53EXOc"/>
    <property type="match status" value="1"/>
</dbReference>
<reference evidence="4 5" key="1">
    <citation type="submission" date="2023-10" db="EMBL/GenBank/DDBJ databases">
        <title>Wastewater isolates of ESBL- and carbapenemase-producing Gram-negative bacteria from New Zealand.</title>
        <authorList>
            <person name="Straub C."/>
            <person name="Weaver L."/>
            <person name="Cornelius A."/>
            <person name="Mcgill E."/>
            <person name="Dyet K."/>
            <person name="White L."/>
            <person name="Pattis I."/>
        </authorList>
    </citation>
    <scope>NUCLEOTIDE SEQUENCE [LARGE SCALE GENOMIC DNA]</scope>
    <source>
        <strain evidence="4 5">ESBL09</strain>
    </source>
</reference>
<dbReference type="EMBL" id="JAZKKV010000004">
    <property type="protein sequence ID" value="MEE9657516.1"/>
    <property type="molecule type" value="Genomic_DNA"/>
</dbReference>